<protein>
    <recommendedName>
        <fullName evidence="1">Protein kinase domain-containing protein</fullName>
    </recommendedName>
</protein>
<sequence>MDIAVSVLSIADICIKYGTILVKVCKSYRSGDQEIREIILKIEAHWLRIQRQLEFLRKIWASLDEDYQIHLNTVLQVLQVKAMAATSLVDGLIGQAEDEVSSRSIIAKKGNTKRARYAILVKEKLNDALNDLKDWKDLFDPSWILIIRQSDQAIDHELNPVDGSESTSLLTLKELRKAIKSTITTQADAESTTVFVESNSFEQDSIDLEYSSLVVWRDVQGLSTYVADPPNDTTSLASICKLAKILKNVEPAQFGILQCHGVSRRDLHIVSEKESSLTRFIFSIPDHLTKPQSLRKLVLSEIGNRPLDERFILARQLAKAVMFVHSAGFVHKNIRPETILVLRDQHQDPNAFLTGFKSFRLEEGRTLLRGDDFWEFNLYRHPTRQGMHPEESYSMQHDIYSLGVCLLEIGIAGSLVLYETEKVAKPSPIIAALFSYHTKDTRKNAFELKRALVKLAEDLLPSKMGRKYTETVVTCLTCLDKSDNAFGLESEFLDENGLLVGVRFIEKVSTA</sequence>
<dbReference type="EMBL" id="JAJTJA010000008">
    <property type="protein sequence ID" value="KAH8695454.1"/>
    <property type="molecule type" value="Genomic_DNA"/>
</dbReference>
<proteinExistence type="predicted"/>
<reference evidence="2" key="1">
    <citation type="submission" date="2021-12" db="EMBL/GenBank/DDBJ databases">
        <title>Convergent genome expansion in fungi linked to evolution of root-endophyte symbiosis.</title>
        <authorList>
            <consortium name="DOE Joint Genome Institute"/>
            <person name="Ke Y.-H."/>
            <person name="Bonito G."/>
            <person name="Liao H.-L."/>
            <person name="Looney B."/>
            <person name="Rojas-Flechas A."/>
            <person name="Nash J."/>
            <person name="Hameed K."/>
            <person name="Schadt C."/>
            <person name="Martin F."/>
            <person name="Crous P.W."/>
            <person name="Miettinen O."/>
            <person name="Magnuson J.K."/>
            <person name="Labbe J."/>
            <person name="Jacobson D."/>
            <person name="Doktycz M.J."/>
            <person name="Veneault-Fourrey C."/>
            <person name="Kuo A."/>
            <person name="Mondo S."/>
            <person name="Calhoun S."/>
            <person name="Riley R."/>
            <person name="Ohm R."/>
            <person name="LaButti K."/>
            <person name="Andreopoulos B."/>
            <person name="Pangilinan J."/>
            <person name="Nolan M."/>
            <person name="Tritt A."/>
            <person name="Clum A."/>
            <person name="Lipzen A."/>
            <person name="Daum C."/>
            <person name="Barry K."/>
            <person name="Grigoriev I.V."/>
            <person name="Vilgalys R."/>
        </authorList>
    </citation>
    <scope>NUCLEOTIDE SEQUENCE</scope>
    <source>
        <strain evidence="2">PMI_201</strain>
    </source>
</reference>
<dbReference type="SUPFAM" id="SSF56112">
    <property type="entry name" value="Protein kinase-like (PK-like)"/>
    <property type="match status" value="1"/>
</dbReference>
<dbReference type="AlphaFoldDB" id="A0AAD4KNI6"/>
<name>A0AAD4KNI6_9EURO</name>
<keyword evidence="3" id="KW-1185">Reference proteome</keyword>
<gene>
    <name evidence="2" type="ORF">BGW36DRAFT_361150</name>
</gene>
<dbReference type="PANTHER" id="PTHR37542">
    <property type="entry name" value="HELO DOMAIN-CONTAINING PROTEIN-RELATED"/>
    <property type="match status" value="1"/>
</dbReference>
<evidence type="ECO:0000313" key="2">
    <source>
        <dbReference type="EMBL" id="KAH8695454.1"/>
    </source>
</evidence>
<evidence type="ECO:0000313" key="3">
    <source>
        <dbReference type="Proteomes" id="UP001201262"/>
    </source>
</evidence>
<dbReference type="GO" id="GO:0005524">
    <property type="term" value="F:ATP binding"/>
    <property type="evidence" value="ECO:0007669"/>
    <property type="project" value="InterPro"/>
</dbReference>
<dbReference type="GeneID" id="70244539"/>
<dbReference type="InterPro" id="IPR000719">
    <property type="entry name" value="Prot_kinase_dom"/>
</dbReference>
<dbReference type="Gene3D" id="1.10.510.10">
    <property type="entry name" value="Transferase(Phosphotransferase) domain 1"/>
    <property type="match status" value="1"/>
</dbReference>
<dbReference type="PANTHER" id="PTHR37542:SF3">
    <property type="entry name" value="PRION-INHIBITION AND PROPAGATION HELO DOMAIN-CONTAINING PROTEIN"/>
    <property type="match status" value="1"/>
</dbReference>
<comment type="caution">
    <text evidence="2">The sequence shown here is derived from an EMBL/GenBank/DDBJ whole genome shotgun (WGS) entry which is preliminary data.</text>
</comment>
<dbReference type="Proteomes" id="UP001201262">
    <property type="component" value="Unassembled WGS sequence"/>
</dbReference>
<dbReference type="RefSeq" id="XP_046070596.1">
    <property type="nucleotide sequence ID" value="XM_046214252.1"/>
</dbReference>
<accession>A0AAD4KNI6</accession>
<dbReference type="GO" id="GO:0004672">
    <property type="term" value="F:protein kinase activity"/>
    <property type="evidence" value="ECO:0007669"/>
    <property type="project" value="InterPro"/>
</dbReference>
<feature type="domain" description="Protein kinase" evidence="1">
    <location>
        <begin position="132"/>
        <end position="493"/>
    </location>
</feature>
<dbReference type="InterPro" id="IPR011009">
    <property type="entry name" value="Kinase-like_dom_sf"/>
</dbReference>
<organism evidence="2 3">
    <name type="scientific">Talaromyces proteolyticus</name>
    <dbReference type="NCBI Taxonomy" id="1131652"/>
    <lineage>
        <taxon>Eukaryota</taxon>
        <taxon>Fungi</taxon>
        <taxon>Dikarya</taxon>
        <taxon>Ascomycota</taxon>
        <taxon>Pezizomycotina</taxon>
        <taxon>Eurotiomycetes</taxon>
        <taxon>Eurotiomycetidae</taxon>
        <taxon>Eurotiales</taxon>
        <taxon>Trichocomaceae</taxon>
        <taxon>Talaromyces</taxon>
        <taxon>Talaromyces sect. Bacilispori</taxon>
    </lineage>
</organism>
<dbReference type="PROSITE" id="PS50011">
    <property type="entry name" value="PROTEIN_KINASE_DOM"/>
    <property type="match status" value="1"/>
</dbReference>
<evidence type="ECO:0000259" key="1">
    <source>
        <dbReference type="PROSITE" id="PS50011"/>
    </source>
</evidence>